<evidence type="ECO:0000313" key="1">
    <source>
        <dbReference type="EMBL" id="KUJ43933.1"/>
    </source>
</evidence>
<dbReference type="EMBL" id="LMWI01000002">
    <property type="protein sequence ID" value="KUJ43933.1"/>
    <property type="molecule type" value="Genomic_DNA"/>
</dbReference>
<gene>
    <name evidence="1" type="ORF">ADL17_11810</name>
</gene>
<name>A0A9X0HZC5_9ACTN</name>
<sequence length="74" mass="7986">MVLGQRLQVPLHSVAAQELDPGGFDVLDRPGPEFAYDRAAGWRVDPDGHPVYVHPYLRSDGGTAPFDGGPVTDE</sequence>
<evidence type="ECO:0000313" key="2">
    <source>
        <dbReference type="Proteomes" id="UP000053246"/>
    </source>
</evidence>
<dbReference type="AlphaFoldDB" id="A0A9X0HZC5"/>
<dbReference type="Proteomes" id="UP000053246">
    <property type="component" value="Unassembled WGS sequence"/>
</dbReference>
<keyword evidence="2" id="KW-1185">Reference proteome</keyword>
<accession>A0A9X0HZC5</accession>
<protein>
    <submittedName>
        <fullName evidence="1">Uncharacterized protein</fullName>
    </submittedName>
</protein>
<organism evidence="1 2">
    <name type="scientific">Micromonospora maris</name>
    <dbReference type="NCBI Taxonomy" id="1003110"/>
    <lineage>
        <taxon>Bacteria</taxon>
        <taxon>Bacillati</taxon>
        <taxon>Actinomycetota</taxon>
        <taxon>Actinomycetes</taxon>
        <taxon>Micromonosporales</taxon>
        <taxon>Micromonosporaceae</taxon>
        <taxon>Micromonospora</taxon>
    </lineage>
</organism>
<comment type="caution">
    <text evidence="1">The sequence shown here is derived from an EMBL/GenBank/DDBJ whole genome shotgun (WGS) entry which is preliminary data.</text>
</comment>
<proteinExistence type="predicted"/>
<reference evidence="1 2" key="1">
    <citation type="submission" date="2015-10" db="EMBL/GenBank/DDBJ databases">
        <authorList>
            <person name="Ju K.-S."/>
            <person name="Doroghazi J.R."/>
            <person name="Metcalf W.W."/>
        </authorList>
    </citation>
    <scope>NUCLEOTIDE SEQUENCE [LARGE SCALE GENOMIC DNA]</scope>
    <source>
        <strain evidence="1 2">NRRL B-24793</strain>
    </source>
</reference>